<evidence type="ECO:0000313" key="3">
    <source>
        <dbReference type="Proteomes" id="UP001500367"/>
    </source>
</evidence>
<feature type="transmembrane region" description="Helical" evidence="1">
    <location>
        <begin position="6"/>
        <end position="22"/>
    </location>
</feature>
<keyword evidence="1" id="KW-0472">Membrane</keyword>
<dbReference type="Proteomes" id="UP001500367">
    <property type="component" value="Unassembled WGS sequence"/>
</dbReference>
<keyword evidence="3" id="KW-1185">Reference proteome</keyword>
<sequence>MKNFGGFLALLGIVAIVMNYLDRVPRLLMWIYKWGDDTAWATSRPKIG</sequence>
<keyword evidence="1" id="KW-1133">Transmembrane helix</keyword>
<proteinExistence type="predicted"/>
<name>A0ABP7W4H9_9FLAO</name>
<dbReference type="EMBL" id="BAABCT010000014">
    <property type="protein sequence ID" value="GAA4080796.1"/>
    <property type="molecule type" value="Genomic_DNA"/>
</dbReference>
<evidence type="ECO:0000256" key="1">
    <source>
        <dbReference type="SAM" id="Phobius"/>
    </source>
</evidence>
<evidence type="ECO:0000313" key="2">
    <source>
        <dbReference type="EMBL" id="GAA4080796.1"/>
    </source>
</evidence>
<organism evidence="2 3">
    <name type="scientific">Flavobacterium cheonanense</name>
    <dbReference type="NCBI Taxonomy" id="706183"/>
    <lineage>
        <taxon>Bacteria</taxon>
        <taxon>Pseudomonadati</taxon>
        <taxon>Bacteroidota</taxon>
        <taxon>Flavobacteriia</taxon>
        <taxon>Flavobacteriales</taxon>
        <taxon>Flavobacteriaceae</taxon>
        <taxon>Flavobacterium</taxon>
    </lineage>
</organism>
<dbReference type="RefSeq" id="WP_344817358.1">
    <property type="nucleotide sequence ID" value="NZ_BAABCT010000014.1"/>
</dbReference>
<comment type="caution">
    <text evidence="2">The sequence shown here is derived from an EMBL/GenBank/DDBJ whole genome shotgun (WGS) entry which is preliminary data.</text>
</comment>
<protein>
    <submittedName>
        <fullName evidence="2">Uncharacterized protein</fullName>
    </submittedName>
</protein>
<accession>A0ABP7W4H9</accession>
<keyword evidence="1" id="KW-0812">Transmembrane</keyword>
<gene>
    <name evidence="2" type="ORF">GCM10022389_28610</name>
</gene>
<reference evidence="3" key="1">
    <citation type="journal article" date="2019" name="Int. J. Syst. Evol. Microbiol.">
        <title>The Global Catalogue of Microorganisms (GCM) 10K type strain sequencing project: providing services to taxonomists for standard genome sequencing and annotation.</title>
        <authorList>
            <consortium name="The Broad Institute Genomics Platform"/>
            <consortium name="The Broad Institute Genome Sequencing Center for Infectious Disease"/>
            <person name="Wu L."/>
            <person name="Ma J."/>
        </authorList>
    </citation>
    <scope>NUCLEOTIDE SEQUENCE [LARGE SCALE GENOMIC DNA]</scope>
    <source>
        <strain evidence="3">JCM 17069</strain>
    </source>
</reference>